<keyword evidence="1" id="KW-0808">Transferase</keyword>
<keyword evidence="2" id="KW-1185">Reference proteome</keyword>
<organism evidence="1 2">
    <name type="scientific">Artemisia annua</name>
    <name type="common">Sweet wormwood</name>
    <dbReference type="NCBI Taxonomy" id="35608"/>
    <lineage>
        <taxon>Eukaryota</taxon>
        <taxon>Viridiplantae</taxon>
        <taxon>Streptophyta</taxon>
        <taxon>Embryophyta</taxon>
        <taxon>Tracheophyta</taxon>
        <taxon>Spermatophyta</taxon>
        <taxon>Magnoliopsida</taxon>
        <taxon>eudicotyledons</taxon>
        <taxon>Gunneridae</taxon>
        <taxon>Pentapetalae</taxon>
        <taxon>asterids</taxon>
        <taxon>campanulids</taxon>
        <taxon>Asterales</taxon>
        <taxon>Asteraceae</taxon>
        <taxon>Asteroideae</taxon>
        <taxon>Anthemideae</taxon>
        <taxon>Artemisiinae</taxon>
        <taxon>Artemisia</taxon>
    </lineage>
</organism>
<keyword evidence="1" id="KW-0695">RNA-directed DNA polymerase</keyword>
<dbReference type="AlphaFoldDB" id="A0A2U1NL82"/>
<comment type="caution">
    <text evidence="1">The sequence shown here is derived from an EMBL/GenBank/DDBJ whole genome shotgun (WGS) entry which is preliminary data.</text>
</comment>
<proteinExistence type="predicted"/>
<evidence type="ECO:0000313" key="2">
    <source>
        <dbReference type="Proteomes" id="UP000245207"/>
    </source>
</evidence>
<dbReference type="Proteomes" id="UP000245207">
    <property type="component" value="Unassembled WGS sequence"/>
</dbReference>
<evidence type="ECO:0000313" key="1">
    <source>
        <dbReference type="EMBL" id="PWA74210.1"/>
    </source>
</evidence>
<dbReference type="EMBL" id="PKPP01002601">
    <property type="protein sequence ID" value="PWA74210.1"/>
    <property type="molecule type" value="Genomic_DNA"/>
</dbReference>
<protein>
    <submittedName>
        <fullName evidence="1">RNA-directed DNA polymerase, eukaryota, Reverse transcriptase zinc-binding domain protein</fullName>
    </submittedName>
</protein>
<dbReference type="GO" id="GO:0003964">
    <property type="term" value="F:RNA-directed DNA polymerase activity"/>
    <property type="evidence" value="ECO:0007669"/>
    <property type="project" value="UniProtKB-KW"/>
</dbReference>
<sequence>MTVVEPKPNTTDALLAQLLNRLGISGMNGVSEIGVSGTHWVSQIGVSGTHGVTKQNIIQQTQQASIPQAGPTAYYTSPIGQLTNVSPPPGLGYEPILQPGPFQYTQPTAPTGYPIIGSAKQPSSIPIAAPTGSVGPTVAPGQETNLPHAFTTGALHTPATVHGAKLKGRSIWQVQKEYNDSWMWKTLLELRSKVRYNTFKVIGNGQKTNMWYDQWSSLGVIKDIVTIRSIHNARFSENMSVEMIANNEWRWPESISYAC</sequence>
<accession>A0A2U1NL82</accession>
<name>A0A2U1NL82_ARTAN</name>
<gene>
    <name evidence="1" type="ORF">CTI12_AA254670</name>
</gene>
<reference evidence="1 2" key="1">
    <citation type="journal article" date="2018" name="Mol. Plant">
        <title>The genome of Artemisia annua provides insight into the evolution of Asteraceae family and artemisinin biosynthesis.</title>
        <authorList>
            <person name="Shen Q."/>
            <person name="Zhang L."/>
            <person name="Liao Z."/>
            <person name="Wang S."/>
            <person name="Yan T."/>
            <person name="Shi P."/>
            <person name="Liu M."/>
            <person name="Fu X."/>
            <person name="Pan Q."/>
            <person name="Wang Y."/>
            <person name="Lv Z."/>
            <person name="Lu X."/>
            <person name="Zhang F."/>
            <person name="Jiang W."/>
            <person name="Ma Y."/>
            <person name="Chen M."/>
            <person name="Hao X."/>
            <person name="Li L."/>
            <person name="Tang Y."/>
            <person name="Lv G."/>
            <person name="Zhou Y."/>
            <person name="Sun X."/>
            <person name="Brodelius P.E."/>
            <person name="Rose J.K.C."/>
            <person name="Tang K."/>
        </authorList>
    </citation>
    <scope>NUCLEOTIDE SEQUENCE [LARGE SCALE GENOMIC DNA]</scope>
    <source>
        <strain evidence="2">cv. Huhao1</strain>
        <tissue evidence="1">Leaf</tissue>
    </source>
</reference>
<keyword evidence="1" id="KW-0548">Nucleotidyltransferase</keyword>
<dbReference type="OrthoDB" id="1938625at2759"/>